<sequence length="575" mass="63468">MEATDEERPLLHVQYRDVGSEYTRDGSVDINKQPALKNSTGNWKACFLILGVEFCENMAYFVIARNLITFLTTVLHESKVDAARNVSAWVGACFFTPVVGAFLADTYWGRYWTIVVFLPIYITGILILAVSASLPMFSTFPEHGNVDRAVVYLGLYLAALGNGGIKPCTQSFGADQFDSTDLGELVKKKSFFSWSFFMINASSVLSGTVLVWLQDNVGWGVGCAIPTVLMIISFPVFIAGSRVYRFRKLGFSPLKSLFQVIVAAVRKCHLQLPENKSLPYETSSSSSATDRSRKIQHTNQFRFLDKAAIVLPPSDKMCMKHMNSSWSLCTVTQVEELKMLLRMLPTWASFMTFYTVSGQMTSTFIEQGMVMDNRVGSFAIPPASLTIIDALTVLVLVPIYETISVPLVQRQDKVFSQALHIGIGLALSMIMMVYAALLEMKRLEIVQSSGLADHDVAAPMSILWQTPAYFLHGVAQVFTCISISEFFYDQAPDTMKSLCAALVQLAIASGAYLNTLLLGVISVTTTSGGAPGWIPDNLNEGHLDYFFWMMAAISLINLAMFVNSSMTYRGNTASS</sequence>
<evidence type="ECO:0000256" key="2">
    <source>
        <dbReference type="ARBA" id="ARBA00005982"/>
    </source>
</evidence>
<dbReference type="OrthoDB" id="8904098at2759"/>
<feature type="transmembrane region" description="Helical" evidence="6">
    <location>
        <begin position="87"/>
        <end position="104"/>
    </location>
</feature>
<evidence type="ECO:0000256" key="5">
    <source>
        <dbReference type="ARBA" id="ARBA00023136"/>
    </source>
</evidence>
<evidence type="ECO:0000256" key="6">
    <source>
        <dbReference type="SAM" id="Phobius"/>
    </source>
</evidence>
<keyword evidence="4 6" id="KW-1133">Transmembrane helix</keyword>
<dbReference type="EMBL" id="SPHZ02000002">
    <property type="protein sequence ID" value="KAF0929677.1"/>
    <property type="molecule type" value="Genomic_DNA"/>
</dbReference>
<comment type="caution">
    <text evidence="7">The sequence shown here is derived from an EMBL/GenBank/DDBJ whole genome shotgun (WGS) entry which is preliminary data.</text>
</comment>
<comment type="similarity">
    <text evidence="2">Belongs to the major facilitator superfamily. Proton-dependent oligopeptide transporter (POT/PTR) (TC 2.A.17) family.</text>
</comment>
<feature type="transmembrane region" description="Helical" evidence="6">
    <location>
        <begin position="545"/>
        <end position="562"/>
    </location>
</feature>
<protein>
    <recommendedName>
        <fullName evidence="9">Major facilitator superfamily (MFS) profile domain-containing protein</fullName>
    </recommendedName>
</protein>
<dbReference type="SUPFAM" id="SSF103473">
    <property type="entry name" value="MFS general substrate transporter"/>
    <property type="match status" value="1"/>
</dbReference>
<feature type="transmembrane region" description="Helical" evidence="6">
    <location>
        <begin position="191"/>
        <end position="213"/>
    </location>
</feature>
<keyword evidence="3 6" id="KW-0812">Transmembrane</keyword>
<evidence type="ECO:0000256" key="3">
    <source>
        <dbReference type="ARBA" id="ARBA00022692"/>
    </source>
</evidence>
<evidence type="ECO:0000313" key="7">
    <source>
        <dbReference type="EMBL" id="KAF0929677.1"/>
    </source>
</evidence>
<feature type="transmembrane region" description="Helical" evidence="6">
    <location>
        <begin position="219"/>
        <end position="239"/>
    </location>
</feature>
<dbReference type="InterPro" id="IPR036259">
    <property type="entry name" value="MFS_trans_sf"/>
</dbReference>
<evidence type="ECO:0000313" key="8">
    <source>
        <dbReference type="Proteomes" id="UP000479710"/>
    </source>
</evidence>
<feature type="transmembrane region" description="Helical" evidence="6">
    <location>
        <begin position="377"/>
        <end position="397"/>
    </location>
</feature>
<reference evidence="7 8" key="1">
    <citation type="submission" date="2019-11" db="EMBL/GenBank/DDBJ databases">
        <title>Whole genome sequence of Oryza granulata.</title>
        <authorList>
            <person name="Li W."/>
        </authorList>
    </citation>
    <scope>NUCLEOTIDE SEQUENCE [LARGE SCALE GENOMIC DNA]</scope>
    <source>
        <strain evidence="8">cv. Menghai</strain>
        <tissue evidence="7">Leaf</tissue>
    </source>
</reference>
<feature type="transmembrane region" description="Helical" evidence="6">
    <location>
        <begin position="500"/>
        <end position="525"/>
    </location>
</feature>
<dbReference type="Pfam" id="PF00854">
    <property type="entry name" value="PTR2"/>
    <property type="match status" value="1"/>
</dbReference>
<feature type="transmembrane region" description="Helical" evidence="6">
    <location>
        <begin position="110"/>
        <end position="130"/>
    </location>
</feature>
<evidence type="ECO:0000256" key="1">
    <source>
        <dbReference type="ARBA" id="ARBA00004141"/>
    </source>
</evidence>
<dbReference type="Proteomes" id="UP000479710">
    <property type="component" value="Unassembled WGS sequence"/>
</dbReference>
<feature type="transmembrane region" description="Helical" evidence="6">
    <location>
        <begin position="418"/>
        <end position="437"/>
    </location>
</feature>
<accession>A0A6G1EYF6</accession>
<name>A0A6G1EYF6_9ORYZ</name>
<dbReference type="GO" id="GO:0022857">
    <property type="term" value="F:transmembrane transporter activity"/>
    <property type="evidence" value="ECO:0007669"/>
    <property type="project" value="InterPro"/>
</dbReference>
<gene>
    <name evidence="7" type="ORF">E2562_023027</name>
</gene>
<dbReference type="AlphaFoldDB" id="A0A6G1EYF6"/>
<dbReference type="GO" id="GO:0016020">
    <property type="term" value="C:membrane"/>
    <property type="evidence" value="ECO:0007669"/>
    <property type="project" value="UniProtKB-SubCell"/>
</dbReference>
<keyword evidence="8" id="KW-1185">Reference proteome</keyword>
<dbReference type="PANTHER" id="PTHR11654">
    <property type="entry name" value="OLIGOPEPTIDE TRANSPORTER-RELATED"/>
    <property type="match status" value="1"/>
</dbReference>
<evidence type="ECO:0008006" key="9">
    <source>
        <dbReference type="Google" id="ProtNLM"/>
    </source>
</evidence>
<organism evidence="7 8">
    <name type="scientific">Oryza meyeriana var. granulata</name>
    <dbReference type="NCBI Taxonomy" id="110450"/>
    <lineage>
        <taxon>Eukaryota</taxon>
        <taxon>Viridiplantae</taxon>
        <taxon>Streptophyta</taxon>
        <taxon>Embryophyta</taxon>
        <taxon>Tracheophyta</taxon>
        <taxon>Spermatophyta</taxon>
        <taxon>Magnoliopsida</taxon>
        <taxon>Liliopsida</taxon>
        <taxon>Poales</taxon>
        <taxon>Poaceae</taxon>
        <taxon>BOP clade</taxon>
        <taxon>Oryzoideae</taxon>
        <taxon>Oryzeae</taxon>
        <taxon>Oryzinae</taxon>
        <taxon>Oryza</taxon>
        <taxon>Oryza meyeriana</taxon>
    </lineage>
</organism>
<dbReference type="InterPro" id="IPR000109">
    <property type="entry name" value="POT_fam"/>
</dbReference>
<comment type="subcellular location">
    <subcellularLocation>
        <location evidence="1">Membrane</location>
        <topology evidence="1">Multi-pass membrane protein</topology>
    </subcellularLocation>
</comment>
<keyword evidence="5 6" id="KW-0472">Membrane</keyword>
<evidence type="ECO:0000256" key="4">
    <source>
        <dbReference type="ARBA" id="ARBA00022989"/>
    </source>
</evidence>
<proteinExistence type="inferred from homology"/>
<dbReference type="Gene3D" id="1.20.1250.20">
    <property type="entry name" value="MFS general substrate transporter like domains"/>
    <property type="match status" value="1"/>
</dbReference>